<protein>
    <submittedName>
        <fullName evidence="2">Uncharacterized protein</fullName>
    </submittedName>
</protein>
<sequence length="271" mass="30563">MMHSPGTELQSARDSQTRLQQHLNAEAVICEREAAALRDRMEELEEEMQLAADSKERCKVALGAAECEWSLLHDEAEEAEQAASARNAEVERVTRQAREIQAQVHGVKEDILQCRQDHLALELKQERDLLHDEVQQEALRQEDLFLELDEARRSRSIFQCLFPRNKSQPPLPESYNWCLGQAQLTSVVAMIEAATELRPANEVDGSPTRVSCWDPAACAEGLSPRPKERLQCCLPRAENDIWLAEFLGRSSSGSTLSEAARPAVKQWLLPQ</sequence>
<keyword evidence="3" id="KW-1185">Reference proteome</keyword>
<evidence type="ECO:0000313" key="3">
    <source>
        <dbReference type="Proteomes" id="UP000649617"/>
    </source>
</evidence>
<comment type="caution">
    <text evidence="2">The sequence shown here is derived from an EMBL/GenBank/DDBJ whole genome shotgun (WGS) entry which is preliminary data.</text>
</comment>
<name>A0A812LLM4_SYMPI</name>
<feature type="coiled-coil region" evidence="1">
    <location>
        <begin position="27"/>
        <end position="110"/>
    </location>
</feature>
<gene>
    <name evidence="2" type="ORF">SPIL2461_LOCUS4523</name>
</gene>
<keyword evidence="1" id="KW-0175">Coiled coil</keyword>
<reference evidence="2" key="1">
    <citation type="submission" date="2021-02" db="EMBL/GenBank/DDBJ databases">
        <authorList>
            <person name="Dougan E. K."/>
            <person name="Rhodes N."/>
            <person name="Thang M."/>
            <person name="Chan C."/>
        </authorList>
    </citation>
    <scope>NUCLEOTIDE SEQUENCE</scope>
</reference>
<dbReference type="AlphaFoldDB" id="A0A812LLM4"/>
<dbReference type="OrthoDB" id="443854at2759"/>
<dbReference type="Proteomes" id="UP000649617">
    <property type="component" value="Unassembled WGS sequence"/>
</dbReference>
<organism evidence="2 3">
    <name type="scientific">Symbiodinium pilosum</name>
    <name type="common">Dinoflagellate</name>
    <dbReference type="NCBI Taxonomy" id="2952"/>
    <lineage>
        <taxon>Eukaryota</taxon>
        <taxon>Sar</taxon>
        <taxon>Alveolata</taxon>
        <taxon>Dinophyceae</taxon>
        <taxon>Suessiales</taxon>
        <taxon>Symbiodiniaceae</taxon>
        <taxon>Symbiodinium</taxon>
    </lineage>
</organism>
<evidence type="ECO:0000313" key="2">
    <source>
        <dbReference type="EMBL" id="CAE7246339.1"/>
    </source>
</evidence>
<dbReference type="EMBL" id="CAJNIZ010005980">
    <property type="protein sequence ID" value="CAE7246339.1"/>
    <property type="molecule type" value="Genomic_DNA"/>
</dbReference>
<accession>A0A812LLM4</accession>
<evidence type="ECO:0000256" key="1">
    <source>
        <dbReference type="SAM" id="Coils"/>
    </source>
</evidence>
<proteinExistence type="predicted"/>